<reference evidence="3 4" key="1">
    <citation type="submission" date="2013-11" db="EMBL/GenBank/DDBJ databases">
        <title>Draft genome of the bovine lungworm Dictyocaulus viviparus.</title>
        <authorList>
            <person name="Mitreva M."/>
        </authorList>
    </citation>
    <scope>NUCLEOTIDE SEQUENCE [LARGE SCALE GENOMIC DNA]</scope>
    <source>
        <strain evidence="3 4">HannoverDv2000</strain>
    </source>
</reference>
<gene>
    <name evidence="3" type="ORF">DICVIV_11679</name>
</gene>
<organism evidence="3 4">
    <name type="scientific">Dictyocaulus viviparus</name>
    <name type="common">Bovine lungworm</name>
    <dbReference type="NCBI Taxonomy" id="29172"/>
    <lineage>
        <taxon>Eukaryota</taxon>
        <taxon>Metazoa</taxon>
        <taxon>Ecdysozoa</taxon>
        <taxon>Nematoda</taxon>
        <taxon>Chromadorea</taxon>
        <taxon>Rhabditida</taxon>
        <taxon>Rhabditina</taxon>
        <taxon>Rhabditomorpha</taxon>
        <taxon>Strongyloidea</taxon>
        <taxon>Metastrongylidae</taxon>
        <taxon>Dictyocaulus</taxon>
    </lineage>
</organism>
<evidence type="ECO:0000256" key="1">
    <source>
        <dbReference type="SAM" id="Phobius"/>
    </source>
</evidence>
<evidence type="ECO:0000259" key="2">
    <source>
        <dbReference type="Pfam" id="PF00188"/>
    </source>
</evidence>
<reference evidence="4" key="2">
    <citation type="journal article" date="2016" name="Sci. Rep.">
        <title>Dictyocaulus viviparus genome, variome and transcriptome elucidate lungworm biology and support future intervention.</title>
        <authorList>
            <person name="McNulty S.N."/>
            <person name="Strube C."/>
            <person name="Rosa B.A."/>
            <person name="Martin J.C."/>
            <person name="Tyagi R."/>
            <person name="Choi Y.J."/>
            <person name="Wang Q."/>
            <person name="Hallsworth Pepin K."/>
            <person name="Zhang X."/>
            <person name="Ozersky P."/>
            <person name="Wilson R.K."/>
            <person name="Sternberg P.W."/>
            <person name="Gasser R.B."/>
            <person name="Mitreva M."/>
        </authorList>
    </citation>
    <scope>NUCLEOTIDE SEQUENCE [LARGE SCALE GENOMIC DNA]</scope>
    <source>
        <strain evidence="4">HannoverDv2000</strain>
    </source>
</reference>
<keyword evidence="1" id="KW-0812">Transmembrane</keyword>
<keyword evidence="1" id="KW-0472">Membrane</keyword>
<dbReference type="InterPro" id="IPR035940">
    <property type="entry name" value="CAP_sf"/>
</dbReference>
<name>A0A0D8XF67_DICVI</name>
<dbReference type="Gene3D" id="3.40.33.10">
    <property type="entry name" value="CAP"/>
    <property type="match status" value="2"/>
</dbReference>
<proteinExistence type="predicted"/>
<keyword evidence="4" id="KW-1185">Reference proteome</keyword>
<evidence type="ECO:0000313" key="3">
    <source>
        <dbReference type="EMBL" id="KJH42339.1"/>
    </source>
</evidence>
<accession>A0A0D8XF67</accession>
<dbReference type="InterPro" id="IPR014044">
    <property type="entry name" value="CAP_dom"/>
</dbReference>
<feature type="transmembrane region" description="Helical" evidence="1">
    <location>
        <begin position="202"/>
        <end position="221"/>
    </location>
</feature>
<dbReference type="Pfam" id="PF00188">
    <property type="entry name" value="CAP"/>
    <property type="match status" value="1"/>
</dbReference>
<sequence>MEKKAEVAVYGCAVNRSTSTETSNYGRHQFRVIGRVGNVFPTAREILRTWSKGSQLGKIIQPDTTSVGCSVTECREDGGAVTIAMACFYENYMSQYMRSYILDFHNRVRILSGFNVVNWDYHLESKADDLVEGCPMKPSVVHNTSIFSRFLLNANVKYKTILVRLILRQWSLNNELATMKRPETVFIGCSLARCQKKDGDNIVMMCIYGKLLLTIATISLWST</sequence>
<evidence type="ECO:0000313" key="4">
    <source>
        <dbReference type="Proteomes" id="UP000053766"/>
    </source>
</evidence>
<protein>
    <recommendedName>
        <fullName evidence="2">SCP domain-containing protein</fullName>
    </recommendedName>
</protein>
<dbReference type="Proteomes" id="UP000053766">
    <property type="component" value="Unassembled WGS sequence"/>
</dbReference>
<dbReference type="AlphaFoldDB" id="A0A0D8XF67"/>
<dbReference type="SUPFAM" id="SSF55797">
    <property type="entry name" value="PR-1-like"/>
    <property type="match status" value="2"/>
</dbReference>
<keyword evidence="1" id="KW-1133">Transmembrane helix</keyword>
<feature type="domain" description="SCP" evidence="2">
    <location>
        <begin position="102"/>
        <end position="208"/>
    </location>
</feature>
<dbReference type="EMBL" id="KN716678">
    <property type="protein sequence ID" value="KJH42339.1"/>
    <property type="molecule type" value="Genomic_DNA"/>
</dbReference>